<feature type="domain" description="Rhamnogalacturonan I lyase beta-sheet" evidence="1">
    <location>
        <begin position="47"/>
        <end position="130"/>
    </location>
</feature>
<dbReference type="InterPro" id="IPR008979">
    <property type="entry name" value="Galactose-bd-like_sf"/>
</dbReference>
<dbReference type="InterPro" id="IPR041624">
    <property type="entry name" value="RGI_lyase"/>
</dbReference>
<dbReference type="InterPro" id="IPR028994">
    <property type="entry name" value="Integrin_alpha_N"/>
</dbReference>
<evidence type="ECO:0000259" key="1">
    <source>
        <dbReference type="Pfam" id="PF18370"/>
    </source>
</evidence>
<dbReference type="PANTHER" id="PTHR43118">
    <property type="entry name" value="RHAMNOGALACTURONAN LYASE (EUROFUNG)"/>
    <property type="match status" value="1"/>
</dbReference>
<accession>A0A514CH00</accession>
<dbReference type="InterPro" id="IPR013783">
    <property type="entry name" value="Ig-like_fold"/>
</dbReference>
<dbReference type="Pfam" id="PF18370">
    <property type="entry name" value="RGI_lyase"/>
    <property type="match status" value="1"/>
</dbReference>
<dbReference type="AlphaFoldDB" id="A0A514CH00"/>
<dbReference type="RefSeq" id="WP_141614207.1">
    <property type="nucleotide sequence ID" value="NZ_CP041253.1"/>
</dbReference>
<dbReference type="InterPro" id="IPR049366">
    <property type="entry name" value="RGL11_C"/>
</dbReference>
<sequence>MNLFTITAPGPGGGRGILIPLRKKTLAIAWTFVVCFLNVSEVAAQRPMEFLDRGLIALEKSDGVYLSWRMLGTDPDSIGFNLYRNGEKINTEPITESTNYEDSEGTVEDVYKVETLHSGGPEQSGEVEVWSLKPAYRNPGRPSLPHKKIPLPAPPVVDTISYIPGDMSVGDLDGDGKYELVFEWEPDGVSINSFLEAIDLEGNSLWRIECGPNTTKNKLNIMVYDLDMDGKAEVALKTGPGTKDGTGTYLSTGPAGSDDDSYIIPRPSGRMMGGPTYLTVFNGASGAEMATVDYFPQIGDSNDWGDDYGHRASSLKTAVLYDQALGPILVSTRGIYEKIAMGAYTWDGMNLNQVWTFDTNDPGNEDYAGQGNHSVGVGDVDGDGSDELMYGAMAIDNDGTGLYTTGRGHGDSHHLTDHMPDRPGLEYFQGHENDTYGISMRDAGTGEIIWEVLSSSDVGRAWAADADPGYRGSEVVAIGFPNYDAQGNEIPTNYNAYNQPVYFDGDVQRERRGGANVNGDSRIFTGWYYGASTIHGSKNDANLVADILGDWREEIILRNGNNEELLVFSTWIPTERKNPTLMHDPLYRMNIVVQSIGYNQPAHTGYYFADGYPEHDIYMVGVKDCNGVVDGTAYMDECGTCVGGDTGLQPCMTLTMESEASCYKSAMFDDRFEGYSDQGYLIMDKKTNGKIASSINTSMSQEVEVTIRYANGSGQYLSSDLIMNNSTRQLSYTPAASWEDWQELHLTLTLEEGENILEIKKMDGLGRANIDFIQITGVDLEATDCKKIKLAEAEEDFVVYPNPATDYFSIKGFKSYHYIIYDLNQNIHEDGEGNQNSKLGEQLSPGEYLITLEVEGENYSRRIRKE</sequence>
<organism evidence="3 4">
    <name type="scientific">Echinicola soli</name>
    <dbReference type="NCBI Taxonomy" id="2591634"/>
    <lineage>
        <taxon>Bacteria</taxon>
        <taxon>Pseudomonadati</taxon>
        <taxon>Bacteroidota</taxon>
        <taxon>Cytophagia</taxon>
        <taxon>Cytophagales</taxon>
        <taxon>Cyclobacteriaceae</taxon>
        <taxon>Echinicola</taxon>
    </lineage>
</organism>
<name>A0A514CH00_9BACT</name>
<dbReference type="SUPFAM" id="SSF69318">
    <property type="entry name" value="Integrin alpha N-terminal domain"/>
    <property type="match status" value="1"/>
</dbReference>
<dbReference type="SUPFAM" id="SSF49785">
    <property type="entry name" value="Galactose-binding domain-like"/>
    <property type="match status" value="1"/>
</dbReference>
<evidence type="ECO:0000313" key="3">
    <source>
        <dbReference type="EMBL" id="QDH78954.1"/>
    </source>
</evidence>
<dbReference type="PANTHER" id="PTHR43118:SF1">
    <property type="entry name" value="RHAMNOGALACTURONAN LYASE (EUROFUNG)"/>
    <property type="match status" value="1"/>
</dbReference>
<dbReference type="InterPro" id="IPR034641">
    <property type="entry name" value="RGL11"/>
</dbReference>
<dbReference type="Proteomes" id="UP000316614">
    <property type="component" value="Chromosome"/>
</dbReference>
<reference evidence="3 4" key="1">
    <citation type="submission" date="2019-06" db="EMBL/GenBank/DDBJ databases">
        <title>Echinicola alkalisoli sp. nov. isolated from saline soil.</title>
        <authorList>
            <person name="Sun J.-Q."/>
            <person name="Xu L."/>
        </authorList>
    </citation>
    <scope>NUCLEOTIDE SEQUENCE [LARGE SCALE GENOMIC DNA]</scope>
    <source>
        <strain evidence="3 4">LN3S3</strain>
    </source>
</reference>
<keyword evidence="4" id="KW-1185">Reference proteome</keyword>
<feature type="domain" description="Rhamnogalacturonan lyase family 11 C-terminal" evidence="2">
    <location>
        <begin position="159"/>
        <end position="613"/>
    </location>
</feature>
<dbReference type="Gene3D" id="2.60.40.10">
    <property type="entry name" value="Immunoglobulins"/>
    <property type="match status" value="1"/>
</dbReference>
<dbReference type="Gene3D" id="2.60.120.260">
    <property type="entry name" value="Galactose-binding domain-like"/>
    <property type="match status" value="1"/>
</dbReference>
<evidence type="ECO:0000259" key="2">
    <source>
        <dbReference type="Pfam" id="PF21348"/>
    </source>
</evidence>
<dbReference type="OrthoDB" id="9802318at2"/>
<dbReference type="Pfam" id="PF21348">
    <property type="entry name" value="RGL11_C"/>
    <property type="match status" value="1"/>
</dbReference>
<proteinExistence type="predicted"/>
<evidence type="ECO:0000313" key="4">
    <source>
        <dbReference type="Proteomes" id="UP000316614"/>
    </source>
</evidence>
<dbReference type="KEGG" id="echi:FKX85_07855"/>
<gene>
    <name evidence="3" type="ORF">FKX85_07855</name>
</gene>
<dbReference type="EMBL" id="CP041253">
    <property type="protein sequence ID" value="QDH78954.1"/>
    <property type="molecule type" value="Genomic_DNA"/>
</dbReference>
<protein>
    <submittedName>
        <fullName evidence="3">Uncharacterized protein</fullName>
    </submittedName>
</protein>